<organism evidence="1 2">
    <name type="scientific">Candidatus Muproteobacteria bacterium RBG_16_62_13</name>
    <dbReference type="NCBI Taxonomy" id="1817756"/>
    <lineage>
        <taxon>Bacteria</taxon>
        <taxon>Pseudomonadati</taxon>
        <taxon>Pseudomonadota</taxon>
        <taxon>Candidatus Muproteobacteria</taxon>
    </lineage>
</organism>
<dbReference type="InterPro" id="IPR007711">
    <property type="entry name" value="HigB-1"/>
</dbReference>
<dbReference type="AlphaFoldDB" id="A0A1F6T871"/>
<evidence type="ECO:0000313" key="2">
    <source>
        <dbReference type="Proteomes" id="UP000178379"/>
    </source>
</evidence>
<dbReference type="PANTHER" id="PTHR40266">
    <property type="entry name" value="TOXIN HIGB-1"/>
    <property type="match status" value="1"/>
</dbReference>
<protein>
    <submittedName>
        <fullName evidence="1">Plasmid maintenance system killer</fullName>
    </submittedName>
</protein>
<name>A0A1F6T871_9PROT</name>
<sequence length="91" mass="10677">MLQSFRHKGLRDLFQTGTSAGVRPDHQKRALRILHALHQARRLQDLSIPGFGLHPLHGKPKRYAISVNGPWRITFEWIEGDVWRVDMEQYH</sequence>
<gene>
    <name evidence="1" type="ORF">A2140_06245</name>
</gene>
<dbReference type="SUPFAM" id="SSF143011">
    <property type="entry name" value="RelE-like"/>
    <property type="match status" value="1"/>
</dbReference>
<dbReference type="STRING" id="1817756.A2140_06245"/>
<dbReference type="InterPro" id="IPR035093">
    <property type="entry name" value="RelE/ParE_toxin_dom_sf"/>
</dbReference>
<dbReference type="PANTHER" id="PTHR40266:SF2">
    <property type="entry name" value="TOXIN HIGB-1"/>
    <property type="match status" value="1"/>
</dbReference>
<dbReference type="Gene3D" id="3.30.2310.20">
    <property type="entry name" value="RelE-like"/>
    <property type="match status" value="1"/>
</dbReference>
<comment type="caution">
    <text evidence="1">The sequence shown here is derived from an EMBL/GenBank/DDBJ whole genome shotgun (WGS) entry which is preliminary data.</text>
</comment>
<reference evidence="1 2" key="1">
    <citation type="journal article" date="2016" name="Nat. Commun.">
        <title>Thousands of microbial genomes shed light on interconnected biogeochemical processes in an aquifer system.</title>
        <authorList>
            <person name="Anantharaman K."/>
            <person name="Brown C.T."/>
            <person name="Hug L.A."/>
            <person name="Sharon I."/>
            <person name="Castelle C.J."/>
            <person name="Probst A.J."/>
            <person name="Thomas B.C."/>
            <person name="Singh A."/>
            <person name="Wilkins M.J."/>
            <person name="Karaoz U."/>
            <person name="Brodie E.L."/>
            <person name="Williams K.H."/>
            <person name="Hubbard S.S."/>
            <person name="Banfield J.F."/>
        </authorList>
    </citation>
    <scope>NUCLEOTIDE SEQUENCE [LARGE SCALE GENOMIC DNA]</scope>
</reference>
<dbReference type="Proteomes" id="UP000178379">
    <property type="component" value="Unassembled WGS sequence"/>
</dbReference>
<proteinExistence type="predicted"/>
<evidence type="ECO:0000313" key="1">
    <source>
        <dbReference type="EMBL" id="OGI41245.1"/>
    </source>
</evidence>
<dbReference type="Pfam" id="PF05015">
    <property type="entry name" value="HigB-like_toxin"/>
    <property type="match status" value="1"/>
</dbReference>
<dbReference type="EMBL" id="MFSQ01000026">
    <property type="protein sequence ID" value="OGI41245.1"/>
    <property type="molecule type" value="Genomic_DNA"/>
</dbReference>
<accession>A0A1F6T871</accession>